<dbReference type="Gene3D" id="1.10.10.60">
    <property type="entry name" value="Homeodomain-like"/>
    <property type="match status" value="2"/>
</dbReference>
<feature type="transmembrane region" description="Helical" evidence="4">
    <location>
        <begin position="39"/>
        <end position="60"/>
    </location>
</feature>
<proteinExistence type="predicted"/>
<sequence>MPFTFSAYSALLLPFFLQGIVVSIVLLGRSRRHGTAADAWLALLLVLHTVRLAQWMLGFAGWYDSHDGFSTFMFYFPFSNWLAVGPALYFYFRSLTNQEFRFARRHWLHFVPALLPLAEHLGVFLYDLGWWHGLRAHPLPAHFGTKGPLAARLNELPLDYALDVAGYLLIGGYALRTLREYRAYAHYLNDNFSDTDRIRFRWLRNVLVAVLFGTAVTLVFGVVNSFVSPLSYYQAWYDYLFTGLLIYYLSIAGLLTGHQLASLHFQPTREPAGVPQSVAAPEVVATTTSPGLVVAAEQEAGIDAADVAPSAPDAELTRWTTRLLRHMDTARPYLAPELTLGELAAQLQTNTSWLSRVINAGCGQNFNDFINEYRVREAEQRLLDPQFRHYTLLAVALEAGFNSKSTFNRVFKKLRGITPGEVARQG</sequence>
<dbReference type="RefSeq" id="WP_226187602.1">
    <property type="nucleotide sequence ID" value="NZ_JAJADQ010000008.1"/>
</dbReference>
<dbReference type="SMART" id="SM00342">
    <property type="entry name" value="HTH_ARAC"/>
    <property type="match status" value="1"/>
</dbReference>
<name>A0ABS8AFD7_9BACT</name>
<dbReference type="PANTHER" id="PTHR43280:SF29">
    <property type="entry name" value="ARAC-FAMILY TRANSCRIPTIONAL REGULATOR"/>
    <property type="match status" value="1"/>
</dbReference>
<feature type="transmembrane region" description="Helical" evidence="4">
    <location>
        <begin position="6"/>
        <end position="27"/>
    </location>
</feature>
<evidence type="ECO:0000313" key="7">
    <source>
        <dbReference type="Proteomes" id="UP001165297"/>
    </source>
</evidence>
<keyword evidence="4" id="KW-0472">Membrane</keyword>
<gene>
    <name evidence="6" type="ORF">LGH70_16070</name>
</gene>
<dbReference type="PROSITE" id="PS01124">
    <property type="entry name" value="HTH_ARAC_FAMILY_2"/>
    <property type="match status" value="1"/>
</dbReference>
<keyword evidence="3" id="KW-0804">Transcription</keyword>
<evidence type="ECO:0000259" key="5">
    <source>
        <dbReference type="PROSITE" id="PS01124"/>
    </source>
</evidence>
<keyword evidence="2" id="KW-0238">DNA-binding</keyword>
<feature type="transmembrane region" description="Helical" evidence="4">
    <location>
        <begin position="239"/>
        <end position="257"/>
    </location>
</feature>
<keyword evidence="1" id="KW-0805">Transcription regulation</keyword>
<feature type="transmembrane region" description="Helical" evidence="4">
    <location>
        <begin position="72"/>
        <end position="92"/>
    </location>
</feature>
<keyword evidence="4" id="KW-1133">Transmembrane helix</keyword>
<evidence type="ECO:0000256" key="2">
    <source>
        <dbReference type="ARBA" id="ARBA00023125"/>
    </source>
</evidence>
<dbReference type="InterPro" id="IPR018062">
    <property type="entry name" value="HTH_AraC-typ_CS"/>
</dbReference>
<dbReference type="PANTHER" id="PTHR43280">
    <property type="entry name" value="ARAC-FAMILY TRANSCRIPTIONAL REGULATOR"/>
    <property type="match status" value="1"/>
</dbReference>
<dbReference type="InterPro" id="IPR009057">
    <property type="entry name" value="Homeodomain-like_sf"/>
</dbReference>
<dbReference type="SUPFAM" id="SSF46689">
    <property type="entry name" value="Homeodomain-like"/>
    <property type="match status" value="1"/>
</dbReference>
<dbReference type="Proteomes" id="UP001165297">
    <property type="component" value="Unassembled WGS sequence"/>
</dbReference>
<evidence type="ECO:0000313" key="6">
    <source>
        <dbReference type="EMBL" id="MCB2379118.1"/>
    </source>
</evidence>
<keyword evidence="4" id="KW-0812">Transmembrane</keyword>
<comment type="caution">
    <text evidence="6">The sequence shown here is derived from an EMBL/GenBank/DDBJ whole genome shotgun (WGS) entry which is preliminary data.</text>
</comment>
<protein>
    <submittedName>
        <fullName evidence="6">Helix-turn-helix transcriptional regulator</fullName>
    </submittedName>
</protein>
<feature type="domain" description="HTH araC/xylS-type" evidence="5">
    <location>
        <begin position="317"/>
        <end position="425"/>
    </location>
</feature>
<evidence type="ECO:0000256" key="1">
    <source>
        <dbReference type="ARBA" id="ARBA00023015"/>
    </source>
</evidence>
<dbReference type="InterPro" id="IPR018060">
    <property type="entry name" value="HTH_AraC"/>
</dbReference>
<dbReference type="PROSITE" id="PS00041">
    <property type="entry name" value="HTH_ARAC_FAMILY_1"/>
    <property type="match status" value="1"/>
</dbReference>
<dbReference type="EMBL" id="JAJADQ010000008">
    <property type="protein sequence ID" value="MCB2379118.1"/>
    <property type="molecule type" value="Genomic_DNA"/>
</dbReference>
<reference evidence="6" key="1">
    <citation type="submission" date="2021-10" db="EMBL/GenBank/DDBJ databases">
        <authorList>
            <person name="Dean J.D."/>
            <person name="Kim M.K."/>
            <person name="Newey C.N."/>
            <person name="Stoker T.S."/>
            <person name="Thompson D.W."/>
            <person name="Grose J.H."/>
        </authorList>
    </citation>
    <scope>NUCLEOTIDE SEQUENCE</scope>
    <source>
        <strain evidence="6">BT635</strain>
    </source>
</reference>
<evidence type="ECO:0000256" key="3">
    <source>
        <dbReference type="ARBA" id="ARBA00023163"/>
    </source>
</evidence>
<organism evidence="6 7">
    <name type="scientific">Hymenobacter nitidus</name>
    <dbReference type="NCBI Taxonomy" id="2880929"/>
    <lineage>
        <taxon>Bacteria</taxon>
        <taxon>Pseudomonadati</taxon>
        <taxon>Bacteroidota</taxon>
        <taxon>Cytophagia</taxon>
        <taxon>Cytophagales</taxon>
        <taxon>Hymenobacteraceae</taxon>
        <taxon>Hymenobacter</taxon>
    </lineage>
</organism>
<keyword evidence="7" id="KW-1185">Reference proteome</keyword>
<accession>A0ABS8AFD7</accession>
<evidence type="ECO:0000256" key="4">
    <source>
        <dbReference type="SAM" id="Phobius"/>
    </source>
</evidence>
<dbReference type="Pfam" id="PF12833">
    <property type="entry name" value="HTH_18"/>
    <property type="match status" value="1"/>
</dbReference>
<feature type="transmembrane region" description="Helical" evidence="4">
    <location>
        <begin position="206"/>
        <end position="227"/>
    </location>
</feature>